<comment type="cofactor">
    <cofactor evidence="11">
        <name>Mg(2+)</name>
        <dbReference type="ChEBI" id="CHEBI:18420"/>
    </cofactor>
    <cofactor evidence="11">
        <name>Mn(2+)</name>
        <dbReference type="ChEBI" id="CHEBI:29035"/>
    </cofactor>
    <text evidence="11">Divalent metal cations. Prefers magnesium or manganese.</text>
</comment>
<dbReference type="SUPFAM" id="SSF51735">
    <property type="entry name" value="NAD(P)-binding Rossmann-fold domains"/>
    <property type="match status" value="1"/>
</dbReference>
<keyword evidence="5" id="KW-0560">Oxidoreductase</keyword>
<feature type="domain" description="Malic enzyme N-terminal" evidence="14">
    <location>
        <begin position="80"/>
        <end position="260"/>
    </location>
</feature>
<evidence type="ECO:0000259" key="14">
    <source>
        <dbReference type="SMART" id="SM01274"/>
    </source>
</evidence>
<dbReference type="PANTHER" id="PTHR23406">
    <property type="entry name" value="MALIC ENZYME-RELATED"/>
    <property type="match status" value="1"/>
</dbReference>
<dbReference type="InterPro" id="IPR046346">
    <property type="entry name" value="Aminoacid_DH-like_N_sf"/>
</dbReference>
<evidence type="ECO:0000256" key="1">
    <source>
        <dbReference type="ARBA" id="ARBA00001936"/>
    </source>
</evidence>
<evidence type="ECO:0000256" key="11">
    <source>
        <dbReference type="PIRSR" id="PIRSR000106-3"/>
    </source>
</evidence>
<dbReference type="InterPro" id="IPR012302">
    <property type="entry name" value="Malic_NAD-bd"/>
</dbReference>
<dbReference type="SMART" id="SM01274">
    <property type="entry name" value="malic"/>
    <property type="match status" value="1"/>
</dbReference>
<gene>
    <name evidence="15" type="ORF">SAMN04488079_103109</name>
</gene>
<organism evidence="15 16">
    <name type="scientific">Methylophaga sulfidovorans</name>
    <dbReference type="NCBI Taxonomy" id="45496"/>
    <lineage>
        <taxon>Bacteria</taxon>
        <taxon>Pseudomonadati</taxon>
        <taxon>Pseudomonadota</taxon>
        <taxon>Gammaproteobacteria</taxon>
        <taxon>Thiotrichales</taxon>
        <taxon>Piscirickettsiaceae</taxon>
        <taxon>Methylophaga</taxon>
    </lineage>
</organism>
<dbReference type="InterPro" id="IPR015884">
    <property type="entry name" value="Malic_enzyme_CS"/>
</dbReference>
<dbReference type="GO" id="GO:0046872">
    <property type="term" value="F:metal ion binding"/>
    <property type="evidence" value="ECO:0007669"/>
    <property type="project" value="UniProtKB-KW"/>
</dbReference>
<dbReference type="SMART" id="SM00919">
    <property type="entry name" value="Malic_M"/>
    <property type="match status" value="1"/>
</dbReference>
<dbReference type="InterPro" id="IPR036291">
    <property type="entry name" value="NAD(P)-bd_dom_sf"/>
</dbReference>
<feature type="binding site" evidence="10">
    <location>
        <position position="417"/>
    </location>
    <ligand>
        <name>(S)-malate</name>
        <dbReference type="ChEBI" id="CHEBI:15589"/>
    </ligand>
</feature>
<dbReference type="OrthoDB" id="3314528at2"/>
<dbReference type="STRING" id="45496.SAMN04488079_103109"/>
<sequence length="564" mass="63458">MRGTKAKDPIYIPHAGPALLATPLLNKGTAFSEQERHDFNLNGLIPHRFETIEEQAERAYLQYKTFKTPINQHIYLRYLQDNNETLFYYLLKTHLVEMMPVIYTPTVGEACERFSEIYRRARGVFISYPDKDRIDEILHNVTKDKIKVIVVTDGSRILGLGDQGVGGMGIPIGKLSLYTACAGISPAYTLPVMLDIGTNNKTLLENPLYIGWKHKRINDTEYDEFIDLFIKAVKKRWPEVLLQFEDFEQSKALPILERYQQQLCCFNDDIQGTAAVTVGSLLAACKAKHETLSQQTIVFAGAGSAGCGIAEQIIRQMMTEGLNETQARERVFMIDKAGLLMDDMTGLFDFQRRLSQKAALRTKWDIDKTTLNLEDVIHHASPTVLIGVSGQAGLFNETVIKTMLGHCERPIIFPLSNPSKQIEALPELLISWTDGKAIIATGSPFNPVIYQGKTYPIAQCNNSYIFPGIGLAVIAGQIKHITPEMMMVASEVLASNSPLLHGEDDHLLPALDDIAELSKNMAFQIVKMAQNQQLASEISDSELQQKIEELFWHPYYREYRRVSV</sequence>
<evidence type="ECO:0000313" key="15">
    <source>
        <dbReference type="EMBL" id="SFJ96272.1"/>
    </source>
</evidence>
<dbReference type="Gene3D" id="3.40.50.10380">
    <property type="entry name" value="Malic enzyme, N-terminal domain"/>
    <property type="match status" value="1"/>
</dbReference>
<evidence type="ECO:0000256" key="10">
    <source>
        <dbReference type="PIRSR" id="PIRSR000106-2"/>
    </source>
</evidence>
<evidence type="ECO:0000256" key="4">
    <source>
        <dbReference type="ARBA" id="ARBA00022723"/>
    </source>
</evidence>
<feature type="active site" description="Proton donor" evidence="9">
    <location>
        <position position="103"/>
    </location>
</feature>
<evidence type="ECO:0000256" key="9">
    <source>
        <dbReference type="PIRSR" id="PIRSR000106-1"/>
    </source>
</evidence>
<dbReference type="InterPro" id="IPR001891">
    <property type="entry name" value="Malic_OxRdtase"/>
</dbReference>
<dbReference type="GO" id="GO:0005829">
    <property type="term" value="C:cytosol"/>
    <property type="evidence" value="ECO:0007669"/>
    <property type="project" value="TreeGrafter"/>
</dbReference>
<keyword evidence="6" id="KW-0520">NAD</keyword>
<dbReference type="PROSITE" id="PS00331">
    <property type="entry name" value="MALIC_ENZYMES"/>
    <property type="match status" value="1"/>
</dbReference>
<dbReference type="Pfam" id="PF00390">
    <property type="entry name" value="malic"/>
    <property type="match status" value="1"/>
</dbReference>
<evidence type="ECO:0000256" key="6">
    <source>
        <dbReference type="ARBA" id="ARBA00023027"/>
    </source>
</evidence>
<dbReference type="GO" id="GO:0051287">
    <property type="term" value="F:NAD binding"/>
    <property type="evidence" value="ECO:0007669"/>
    <property type="project" value="InterPro"/>
</dbReference>
<dbReference type="SUPFAM" id="SSF53223">
    <property type="entry name" value="Aminoacid dehydrogenase-like, N-terminal domain"/>
    <property type="match status" value="1"/>
</dbReference>
<dbReference type="GO" id="GO:0004470">
    <property type="term" value="F:malic enzyme activity"/>
    <property type="evidence" value="ECO:0007669"/>
    <property type="project" value="InterPro"/>
</dbReference>
<dbReference type="FunFam" id="3.40.50.720:FF:000055">
    <property type="entry name" value="NAD-dependent malic enzyme"/>
    <property type="match status" value="1"/>
</dbReference>
<reference evidence="16" key="1">
    <citation type="submission" date="2016-10" db="EMBL/GenBank/DDBJ databases">
        <authorList>
            <person name="Varghese N."/>
            <person name="Submissions S."/>
        </authorList>
    </citation>
    <scope>NUCLEOTIDE SEQUENCE [LARGE SCALE GENOMIC DNA]</scope>
    <source>
        <strain evidence="16">DSM 11578</strain>
    </source>
</reference>
<dbReference type="EMBL" id="FOSH01000003">
    <property type="protein sequence ID" value="SFJ96272.1"/>
    <property type="molecule type" value="Genomic_DNA"/>
</dbReference>
<dbReference type="EC" id="1.1.1.38" evidence="3"/>
<comment type="similarity">
    <text evidence="2 12">Belongs to the malic enzymes family.</text>
</comment>
<dbReference type="Pfam" id="PF03949">
    <property type="entry name" value="Malic_M"/>
    <property type="match status" value="1"/>
</dbReference>
<feature type="binding site" evidence="11">
    <location>
        <position position="269"/>
    </location>
    <ligand>
        <name>a divalent metal cation</name>
        <dbReference type="ChEBI" id="CHEBI:60240"/>
    </ligand>
</feature>
<protein>
    <recommendedName>
        <fullName evidence="3">malate dehydrogenase (oxaloacetate-decarboxylating)</fullName>
        <ecNumber evidence="3">1.1.1.38</ecNumber>
    </recommendedName>
</protein>
<proteinExistence type="inferred from homology"/>
<feature type="binding site" evidence="10">
    <location>
        <position position="461"/>
    </location>
    <ligand>
        <name>(S)-malate</name>
        <dbReference type="ChEBI" id="CHEBI:15589"/>
    </ligand>
</feature>
<dbReference type="CDD" id="cd05312">
    <property type="entry name" value="NAD_bind_1_malic_enz"/>
    <property type="match status" value="1"/>
</dbReference>
<dbReference type="Proteomes" id="UP000198924">
    <property type="component" value="Unassembled WGS sequence"/>
</dbReference>
<dbReference type="RefSeq" id="WP_091711743.1">
    <property type="nucleotide sequence ID" value="NZ_FOSH01000003.1"/>
</dbReference>
<feature type="binding site" evidence="10">
    <location>
        <position position="156"/>
    </location>
    <ligand>
        <name>(S)-malate</name>
        <dbReference type="ChEBI" id="CHEBI:15589"/>
    </ligand>
</feature>
<dbReference type="GO" id="GO:0006108">
    <property type="term" value="P:malate metabolic process"/>
    <property type="evidence" value="ECO:0007669"/>
    <property type="project" value="TreeGrafter"/>
</dbReference>
<keyword evidence="16" id="KW-1185">Reference proteome</keyword>
<dbReference type="PANTHER" id="PTHR23406:SF34">
    <property type="entry name" value="NAD-DEPENDENT MALIC ENZYME, MITOCHONDRIAL"/>
    <property type="match status" value="1"/>
</dbReference>
<feature type="domain" description="Malic enzyme NAD-binding" evidence="13">
    <location>
        <begin position="270"/>
        <end position="530"/>
    </location>
</feature>
<evidence type="ECO:0000313" key="16">
    <source>
        <dbReference type="Proteomes" id="UP000198924"/>
    </source>
</evidence>
<feature type="binding site" evidence="11">
    <location>
        <position position="245"/>
    </location>
    <ligand>
        <name>a divalent metal cation</name>
        <dbReference type="ChEBI" id="CHEBI:60240"/>
    </ligand>
</feature>
<evidence type="ECO:0000259" key="13">
    <source>
        <dbReference type="SMART" id="SM00919"/>
    </source>
</evidence>
<dbReference type="PIRSF" id="PIRSF000106">
    <property type="entry name" value="ME"/>
    <property type="match status" value="1"/>
</dbReference>
<evidence type="ECO:0000256" key="3">
    <source>
        <dbReference type="ARBA" id="ARBA00013003"/>
    </source>
</evidence>
<evidence type="ECO:0000256" key="5">
    <source>
        <dbReference type="ARBA" id="ARBA00023002"/>
    </source>
</evidence>
<dbReference type="PRINTS" id="PR00072">
    <property type="entry name" value="MALOXRDTASE"/>
</dbReference>
<comment type="cofactor">
    <cofactor evidence="1">
        <name>Mn(2+)</name>
        <dbReference type="ChEBI" id="CHEBI:29035"/>
    </cofactor>
</comment>
<dbReference type="InterPro" id="IPR012301">
    <property type="entry name" value="Malic_N_dom"/>
</dbReference>
<comment type="catalytic activity">
    <reaction evidence="7">
        <text>oxaloacetate + H(+) = pyruvate + CO2</text>
        <dbReference type="Rhea" id="RHEA:15641"/>
        <dbReference type="ChEBI" id="CHEBI:15361"/>
        <dbReference type="ChEBI" id="CHEBI:15378"/>
        <dbReference type="ChEBI" id="CHEBI:16452"/>
        <dbReference type="ChEBI" id="CHEBI:16526"/>
        <dbReference type="EC" id="1.1.1.38"/>
    </reaction>
</comment>
<keyword evidence="4 11" id="KW-0479">Metal-binding</keyword>
<evidence type="ECO:0000256" key="8">
    <source>
        <dbReference type="ARBA" id="ARBA00052591"/>
    </source>
</evidence>
<dbReference type="AlphaFoldDB" id="A0A1I3VM76"/>
<dbReference type="NCBIfam" id="NF010052">
    <property type="entry name" value="PRK13529.1"/>
    <property type="match status" value="1"/>
</dbReference>
<dbReference type="Gene3D" id="3.40.50.720">
    <property type="entry name" value="NAD(P)-binding Rossmann-like Domain"/>
    <property type="match status" value="1"/>
</dbReference>
<evidence type="ECO:0000256" key="2">
    <source>
        <dbReference type="ARBA" id="ARBA00008785"/>
    </source>
</evidence>
<accession>A0A1I3VM76</accession>
<name>A0A1I3VM76_9GAMM</name>
<evidence type="ECO:0000256" key="12">
    <source>
        <dbReference type="RuleBase" id="RU003427"/>
    </source>
</evidence>
<feature type="binding site" evidence="11">
    <location>
        <position position="246"/>
    </location>
    <ligand>
        <name>a divalent metal cation</name>
        <dbReference type="ChEBI" id="CHEBI:60240"/>
    </ligand>
</feature>
<evidence type="ECO:0000256" key="7">
    <source>
        <dbReference type="ARBA" id="ARBA00050168"/>
    </source>
</evidence>
<comment type="catalytic activity">
    <reaction evidence="8">
        <text>(S)-malate + NAD(+) = pyruvate + CO2 + NADH</text>
        <dbReference type="Rhea" id="RHEA:12653"/>
        <dbReference type="ChEBI" id="CHEBI:15361"/>
        <dbReference type="ChEBI" id="CHEBI:15589"/>
        <dbReference type="ChEBI" id="CHEBI:16526"/>
        <dbReference type="ChEBI" id="CHEBI:57540"/>
        <dbReference type="ChEBI" id="CHEBI:57945"/>
        <dbReference type="EC" id="1.1.1.38"/>
    </reaction>
</comment>
<dbReference type="InterPro" id="IPR037062">
    <property type="entry name" value="Malic_N_dom_sf"/>
</dbReference>
<dbReference type="FunFam" id="3.40.50.10380:FF:000001">
    <property type="entry name" value="NAD-dependent malic enzyme"/>
    <property type="match status" value="1"/>
</dbReference>
<dbReference type="GO" id="GO:0016616">
    <property type="term" value="F:oxidoreductase activity, acting on the CH-OH group of donors, NAD or NADP as acceptor"/>
    <property type="evidence" value="ECO:0007669"/>
    <property type="project" value="InterPro"/>
</dbReference>
<feature type="active site" description="Proton acceptor" evidence="9">
    <location>
        <position position="174"/>
    </location>
</feature>